<evidence type="ECO:0000256" key="6">
    <source>
        <dbReference type="ARBA" id="ARBA00022822"/>
    </source>
</evidence>
<organism evidence="11 12">
    <name type="scientific">Clostridium muellerianum</name>
    <dbReference type="NCBI Taxonomy" id="2716538"/>
    <lineage>
        <taxon>Bacteria</taxon>
        <taxon>Bacillati</taxon>
        <taxon>Bacillota</taxon>
        <taxon>Clostridia</taxon>
        <taxon>Eubacteriales</taxon>
        <taxon>Clostridiaceae</taxon>
        <taxon>Clostridium</taxon>
    </lineage>
</organism>
<dbReference type="RefSeq" id="WP_169298241.1">
    <property type="nucleotide sequence ID" value="NZ_JABBNI010000025.1"/>
</dbReference>
<keyword evidence="7 9" id="KW-0057">Aromatic amino acid biosynthesis</keyword>
<dbReference type="InterPro" id="IPR011060">
    <property type="entry name" value="RibuloseP-bd_barrel"/>
</dbReference>
<keyword evidence="5 9" id="KW-0028">Amino-acid biosynthesis</keyword>
<dbReference type="GO" id="GO:0004640">
    <property type="term" value="F:phosphoribosylanthranilate isomerase activity"/>
    <property type="evidence" value="ECO:0007669"/>
    <property type="project" value="UniProtKB-UniRule"/>
</dbReference>
<dbReference type="Pfam" id="PF00697">
    <property type="entry name" value="PRAI"/>
    <property type="match status" value="1"/>
</dbReference>
<evidence type="ECO:0000313" key="11">
    <source>
        <dbReference type="EMBL" id="NMM63648.1"/>
    </source>
</evidence>
<keyword evidence="6 9" id="KW-0822">Tryptophan biosynthesis</keyword>
<dbReference type="AlphaFoldDB" id="A0A7Y0HQC7"/>
<dbReference type="InterPro" id="IPR001240">
    <property type="entry name" value="PRAI_dom"/>
</dbReference>
<comment type="caution">
    <text evidence="11">The sequence shown here is derived from an EMBL/GenBank/DDBJ whole genome shotgun (WGS) entry which is preliminary data.</text>
</comment>
<evidence type="ECO:0000256" key="4">
    <source>
        <dbReference type="ARBA" id="ARBA00022272"/>
    </source>
</evidence>
<dbReference type="SUPFAM" id="SSF51366">
    <property type="entry name" value="Ribulose-phoshate binding barrel"/>
    <property type="match status" value="1"/>
</dbReference>
<evidence type="ECO:0000256" key="8">
    <source>
        <dbReference type="ARBA" id="ARBA00023235"/>
    </source>
</evidence>
<dbReference type="InterPro" id="IPR044643">
    <property type="entry name" value="TrpF_fam"/>
</dbReference>
<comment type="similarity">
    <text evidence="9">Belongs to the TrpF family.</text>
</comment>
<dbReference type="Proteomes" id="UP000537131">
    <property type="component" value="Unassembled WGS sequence"/>
</dbReference>
<reference evidence="11 12" key="1">
    <citation type="submission" date="2020-04" db="EMBL/GenBank/DDBJ databases">
        <authorList>
            <person name="Doyle D.A."/>
        </authorList>
    </citation>
    <scope>NUCLEOTIDE SEQUENCE [LARGE SCALE GENOMIC DNA]</scope>
    <source>
        <strain evidence="11 12">P21</strain>
    </source>
</reference>
<dbReference type="PANTHER" id="PTHR42894:SF1">
    <property type="entry name" value="N-(5'-PHOSPHORIBOSYL)ANTHRANILATE ISOMERASE"/>
    <property type="match status" value="1"/>
</dbReference>
<proteinExistence type="inferred from homology"/>
<dbReference type="GO" id="GO:0000162">
    <property type="term" value="P:L-tryptophan biosynthetic process"/>
    <property type="evidence" value="ECO:0007669"/>
    <property type="project" value="UniProtKB-UniRule"/>
</dbReference>
<feature type="domain" description="N-(5'phosphoribosyl) anthranilate isomerase (PRAI)" evidence="10">
    <location>
        <begin position="4"/>
        <end position="211"/>
    </location>
</feature>
<dbReference type="PANTHER" id="PTHR42894">
    <property type="entry name" value="N-(5'-PHOSPHORIBOSYL)ANTHRANILATE ISOMERASE"/>
    <property type="match status" value="1"/>
</dbReference>
<dbReference type="EMBL" id="JABBNI010000025">
    <property type="protein sequence ID" value="NMM63648.1"/>
    <property type="molecule type" value="Genomic_DNA"/>
</dbReference>
<evidence type="ECO:0000256" key="5">
    <source>
        <dbReference type="ARBA" id="ARBA00022605"/>
    </source>
</evidence>
<comment type="pathway">
    <text evidence="2 9">Amino-acid biosynthesis; L-tryptophan biosynthesis; L-tryptophan from chorismate: step 3/5.</text>
</comment>
<evidence type="ECO:0000256" key="9">
    <source>
        <dbReference type="HAMAP-Rule" id="MF_00135"/>
    </source>
</evidence>
<keyword evidence="8 9" id="KW-0413">Isomerase</keyword>
<comment type="catalytic activity">
    <reaction evidence="1 9">
        <text>N-(5-phospho-beta-D-ribosyl)anthranilate = 1-(2-carboxyphenylamino)-1-deoxy-D-ribulose 5-phosphate</text>
        <dbReference type="Rhea" id="RHEA:21540"/>
        <dbReference type="ChEBI" id="CHEBI:18277"/>
        <dbReference type="ChEBI" id="CHEBI:58613"/>
        <dbReference type="EC" id="5.3.1.24"/>
    </reaction>
</comment>
<keyword evidence="12" id="KW-1185">Reference proteome</keyword>
<dbReference type="HAMAP" id="MF_00135">
    <property type="entry name" value="PRAI"/>
    <property type="match status" value="1"/>
</dbReference>
<dbReference type="CDD" id="cd00405">
    <property type="entry name" value="PRAI"/>
    <property type="match status" value="1"/>
</dbReference>
<evidence type="ECO:0000256" key="1">
    <source>
        <dbReference type="ARBA" id="ARBA00001164"/>
    </source>
</evidence>
<evidence type="ECO:0000256" key="7">
    <source>
        <dbReference type="ARBA" id="ARBA00023141"/>
    </source>
</evidence>
<evidence type="ECO:0000256" key="2">
    <source>
        <dbReference type="ARBA" id="ARBA00004664"/>
    </source>
</evidence>
<evidence type="ECO:0000256" key="3">
    <source>
        <dbReference type="ARBA" id="ARBA00012572"/>
    </source>
</evidence>
<sequence length="218" mass="24665">MTLVKVCGIRRIEDVEFLNKLRPEYAGFVFCKSKRQINLETGKQLIKKLDAGIKRVGVFQDNSLKEVRNIAETLRLDVIQLHGREAENYIKQLRQFNIWKSISIDVSDSLEEVNDKVKFYEEKINKICECGIEAVLIDSSVKGASGGTGISFNWNVLNNLNVSGKIVLAGGLNFYNITQAIKIVKPYAVDVSSGVEEDGIKSFEKMKQFIEKVRMQNL</sequence>
<name>A0A7Y0HQC7_9CLOT</name>
<reference evidence="11 12" key="2">
    <citation type="submission" date="2020-06" db="EMBL/GenBank/DDBJ databases">
        <title>Complete Genome Sequence of Clostridium muelleri sp. nov. P21T, an Acid-Alcohol Producing Acetogen Isolated from Old Hay.</title>
        <authorList>
            <person name="Duncan K.E."/>
            <person name="Tanner R.S."/>
        </authorList>
    </citation>
    <scope>NUCLEOTIDE SEQUENCE [LARGE SCALE GENOMIC DNA]</scope>
    <source>
        <strain evidence="11 12">P21</strain>
    </source>
</reference>
<dbReference type="EC" id="5.3.1.24" evidence="3 9"/>
<gene>
    <name evidence="9" type="primary">trpF</name>
    <name evidence="11" type="ORF">HBE96_13390</name>
</gene>
<dbReference type="InterPro" id="IPR013785">
    <property type="entry name" value="Aldolase_TIM"/>
</dbReference>
<accession>A0A7Y0HQC7</accession>
<protein>
    <recommendedName>
        <fullName evidence="4 9">N-(5'-phosphoribosyl)anthranilate isomerase</fullName>
        <shortName evidence="9">PRAI</shortName>
        <ecNumber evidence="3 9">5.3.1.24</ecNumber>
    </recommendedName>
</protein>
<evidence type="ECO:0000313" key="12">
    <source>
        <dbReference type="Proteomes" id="UP000537131"/>
    </source>
</evidence>
<dbReference type="UniPathway" id="UPA00035">
    <property type="reaction ID" value="UER00042"/>
</dbReference>
<evidence type="ECO:0000259" key="10">
    <source>
        <dbReference type="Pfam" id="PF00697"/>
    </source>
</evidence>
<dbReference type="Gene3D" id="3.20.20.70">
    <property type="entry name" value="Aldolase class I"/>
    <property type="match status" value="1"/>
</dbReference>